<dbReference type="EMBL" id="JAUEDK010000058">
    <property type="protein sequence ID" value="MDN0077240.1"/>
    <property type="molecule type" value="Genomic_DNA"/>
</dbReference>
<keyword evidence="9 11" id="KW-0460">Magnesium</keyword>
<keyword evidence="5 11" id="KW-0479">Metal-binding</keyword>
<evidence type="ECO:0000256" key="3">
    <source>
        <dbReference type="ARBA" id="ARBA00004868"/>
    </source>
</evidence>
<dbReference type="GO" id="GO:0004417">
    <property type="term" value="F:hydroxyethylthiazole kinase activity"/>
    <property type="evidence" value="ECO:0007669"/>
    <property type="project" value="UniProtKB-EC"/>
</dbReference>
<evidence type="ECO:0000256" key="10">
    <source>
        <dbReference type="ARBA" id="ARBA00022977"/>
    </source>
</evidence>
<feature type="binding site" evidence="11">
    <location>
        <position position="50"/>
    </location>
    <ligand>
        <name>substrate</name>
    </ligand>
</feature>
<evidence type="ECO:0000256" key="8">
    <source>
        <dbReference type="ARBA" id="ARBA00022840"/>
    </source>
</evidence>
<name>A0ABT7XU28_9NEIS</name>
<comment type="pathway">
    <text evidence="3 11">Cofactor biosynthesis; thiamine diphosphate biosynthesis; 4-methyl-5-(2-phosphoethyl)-thiazole from 5-(2-hydroxyethyl)-4-methylthiazole: step 1/1.</text>
</comment>
<dbReference type="EC" id="2.7.1.50" evidence="11"/>
<dbReference type="NCBIfam" id="NF006830">
    <property type="entry name" value="PRK09355.1"/>
    <property type="match status" value="1"/>
</dbReference>
<dbReference type="HAMAP" id="MF_00228">
    <property type="entry name" value="Thz_kinase"/>
    <property type="match status" value="1"/>
</dbReference>
<dbReference type="PRINTS" id="PR01099">
    <property type="entry name" value="HYETHTZKNASE"/>
</dbReference>
<dbReference type="RefSeq" id="WP_289831884.1">
    <property type="nucleotide sequence ID" value="NZ_JAUEDK010000058.1"/>
</dbReference>
<evidence type="ECO:0000256" key="9">
    <source>
        <dbReference type="ARBA" id="ARBA00022842"/>
    </source>
</evidence>
<feature type="binding site" evidence="11">
    <location>
        <position position="125"/>
    </location>
    <ligand>
        <name>ATP</name>
        <dbReference type="ChEBI" id="CHEBI:30616"/>
    </ligand>
</feature>
<dbReference type="Pfam" id="PF02110">
    <property type="entry name" value="HK"/>
    <property type="match status" value="1"/>
</dbReference>
<dbReference type="CDD" id="cd01170">
    <property type="entry name" value="THZ_kinase"/>
    <property type="match status" value="1"/>
</dbReference>
<dbReference type="InterPro" id="IPR029056">
    <property type="entry name" value="Ribokinase-like"/>
</dbReference>
<evidence type="ECO:0000256" key="7">
    <source>
        <dbReference type="ARBA" id="ARBA00022777"/>
    </source>
</evidence>
<keyword evidence="6 11" id="KW-0547">Nucleotide-binding</keyword>
<reference evidence="12" key="1">
    <citation type="submission" date="2023-06" db="EMBL/GenBank/DDBJ databases">
        <authorList>
            <person name="Zhang S."/>
        </authorList>
    </citation>
    <scope>NUCLEOTIDE SEQUENCE</scope>
    <source>
        <strain evidence="12">SG2303</strain>
    </source>
</reference>
<evidence type="ECO:0000256" key="1">
    <source>
        <dbReference type="ARBA" id="ARBA00001771"/>
    </source>
</evidence>
<feature type="binding site" evidence="11">
    <location>
        <position position="171"/>
    </location>
    <ligand>
        <name>ATP</name>
        <dbReference type="ChEBI" id="CHEBI:30616"/>
    </ligand>
</feature>
<keyword evidence="13" id="KW-1185">Reference proteome</keyword>
<gene>
    <name evidence="11 12" type="primary">thiM</name>
    <name evidence="12" type="ORF">QU481_20585</name>
</gene>
<evidence type="ECO:0000256" key="4">
    <source>
        <dbReference type="ARBA" id="ARBA00022679"/>
    </source>
</evidence>
<sequence length="266" mass="26605">MTYLSLSGHTAGRELNRVRATAPLVHCLTNSVVTNFTANVLLAFGAAPAMVVAREEVADFAAIAGALSVNVGTLTAPQAEAIRLAVASANQAGTPWVLDPVAAGPLAFRTDFCRELLDARPTAIRGNASEVRALAGLASAGRGVDSQDSSEAAVDAARALAERCGAVVAVTGAVDYVTDGERVLAIAAGDPLLTRVTGTGCSLSALVAAFLVGASDRLIAVASACATMAVAGGLAADHAPMPGRFAVALLDQLSLIDSAALEGALS</sequence>
<comment type="function">
    <text evidence="11">Catalyzes the phosphorylation of the hydroxyl group of 4-methyl-5-beta-hydroxyethylthiazole (THZ).</text>
</comment>
<dbReference type="PIRSF" id="PIRSF000513">
    <property type="entry name" value="Thz_kinase"/>
    <property type="match status" value="1"/>
</dbReference>
<comment type="catalytic activity">
    <reaction evidence="1 11">
        <text>5-(2-hydroxyethyl)-4-methylthiazole + ATP = 4-methyl-5-(2-phosphooxyethyl)-thiazole + ADP + H(+)</text>
        <dbReference type="Rhea" id="RHEA:24212"/>
        <dbReference type="ChEBI" id="CHEBI:15378"/>
        <dbReference type="ChEBI" id="CHEBI:17957"/>
        <dbReference type="ChEBI" id="CHEBI:30616"/>
        <dbReference type="ChEBI" id="CHEBI:58296"/>
        <dbReference type="ChEBI" id="CHEBI:456216"/>
        <dbReference type="EC" id="2.7.1.50"/>
    </reaction>
</comment>
<evidence type="ECO:0000313" key="13">
    <source>
        <dbReference type="Proteomes" id="UP001168540"/>
    </source>
</evidence>
<proteinExistence type="inferred from homology"/>
<protein>
    <recommendedName>
        <fullName evidence="11">Hydroxyethylthiazole kinase</fullName>
        <ecNumber evidence="11">2.7.1.50</ecNumber>
    </recommendedName>
    <alternativeName>
        <fullName evidence="11">4-methyl-5-beta-hydroxyethylthiazole kinase</fullName>
        <shortName evidence="11">TH kinase</shortName>
        <shortName evidence="11">Thz kinase</shortName>
    </alternativeName>
</protein>
<comment type="similarity">
    <text evidence="11">Belongs to the Thz kinase family.</text>
</comment>
<accession>A0ABT7XU28</accession>
<keyword evidence="7 11" id="KW-0418">Kinase</keyword>
<organism evidence="12 13">
    <name type="scientific">Crenobacter oryzisoli</name>
    <dbReference type="NCBI Taxonomy" id="3056844"/>
    <lineage>
        <taxon>Bacteria</taxon>
        <taxon>Pseudomonadati</taxon>
        <taxon>Pseudomonadota</taxon>
        <taxon>Betaproteobacteria</taxon>
        <taxon>Neisseriales</taxon>
        <taxon>Neisseriaceae</taxon>
        <taxon>Crenobacter</taxon>
    </lineage>
</organism>
<comment type="cofactor">
    <cofactor evidence="2 11">
        <name>Mg(2+)</name>
        <dbReference type="ChEBI" id="CHEBI:18420"/>
    </cofactor>
</comment>
<keyword evidence="8 11" id="KW-0067">ATP-binding</keyword>
<feature type="binding site" evidence="11">
    <location>
        <position position="198"/>
    </location>
    <ligand>
        <name>substrate</name>
    </ligand>
</feature>
<dbReference type="NCBIfam" id="TIGR00694">
    <property type="entry name" value="thiM"/>
    <property type="match status" value="1"/>
</dbReference>
<dbReference type="SUPFAM" id="SSF53613">
    <property type="entry name" value="Ribokinase-like"/>
    <property type="match status" value="1"/>
</dbReference>
<evidence type="ECO:0000256" key="5">
    <source>
        <dbReference type="ARBA" id="ARBA00022723"/>
    </source>
</evidence>
<dbReference type="InterPro" id="IPR000417">
    <property type="entry name" value="Hyethyz_kinase"/>
</dbReference>
<keyword evidence="10 11" id="KW-0784">Thiamine biosynthesis</keyword>
<evidence type="ECO:0000256" key="11">
    <source>
        <dbReference type="HAMAP-Rule" id="MF_00228"/>
    </source>
</evidence>
<evidence type="ECO:0000256" key="6">
    <source>
        <dbReference type="ARBA" id="ARBA00022741"/>
    </source>
</evidence>
<keyword evidence="4 11" id="KW-0808">Transferase</keyword>
<dbReference type="Gene3D" id="3.40.1190.20">
    <property type="match status" value="1"/>
</dbReference>
<evidence type="ECO:0000256" key="2">
    <source>
        <dbReference type="ARBA" id="ARBA00001946"/>
    </source>
</evidence>
<comment type="caution">
    <text evidence="12">The sequence shown here is derived from an EMBL/GenBank/DDBJ whole genome shotgun (WGS) entry which is preliminary data.</text>
</comment>
<evidence type="ECO:0000313" key="12">
    <source>
        <dbReference type="EMBL" id="MDN0077240.1"/>
    </source>
</evidence>
<dbReference type="Proteomes" id="UP001168540">
    <property type="component" value="Unassembled WGS sequence"/>
</dbReference>